<dbReference type="Proteomes" id="UP000306102">
    <property type="component" value="Unassembled WGS sequence"/>
</dbReference>
<evidence type="ECO:0000256" key="1">
    <source>
        <dbReference type="ARBA" id="ARBA00022723"/>
    </source>
</evidence>
<keyword evidence="3" id="KW-0560">Oxidoreductase</keyword>
<comment type="similarity">
    <text evidence="3">Belongs to the iron/ascorbate-dependent oxidoreductase family.</text>
</comment>
<organism evidence="6 7">
    <name type="scientific">Camellia sinensis var. sinensis</name>
    <name type="common">China tea</name>
    <dbReference type="NCBI Taxonomy" id="542762"/>
    <lineage>
        <taxon>Eukaryota</taxon>
        <taxon>Viridiplantae</taxon>
        <taxon>Streptophyta</taxon>
        <taxon>Embryophyta</taxon>
        <taxon>Tracheophyta</taxon>
        <taxon>Spermatophyta</taxon>
        <taxon>Magnoliopsida</taxon>
        <taxon>eudicotyledons</taxon>
        <taxon>Gunneridae</taxon>
        <taxon>Pentapetalae</taxon>
        <taxon>asterids</taxon>
        <taxon>Ericales</taxon>
        <taxon>Theaceae</taxon>
        <taxon>Camellia</taxon>
    </lineage>
</organism>
<keyword evidence="1 3" id="KW-0479">Metal-binding</keyword>
<evidence type="ECO:0000256" key="4">
    <source>
        <dbReference type="SAM" id="MobiDB-lite"/>
    </source>
</evidence>
<dbReference type="Gene3D" id="2.60.120.330">
    <property type="entry name" value="B-lactam Antibiotic, Isopenicillin N Synthase, Chain"/>
    <property type="match status" value="1"/>
</dbReference>
<name>A0A4S4CXX0_CAMSN</name>
<dbReference type="Pfam" id="PF14226">
    <property type="entry name" value="DIOX_N"/>
    <property type="match status" value="1"/>
</dbReference>
<evidence type="ECO:0000256" key="3">
    <source>
        <dbReference type="RuleBase" id="RU003682"/>
    </source>
</evidence>
<keyword evidence="2 3" id="KW-0408">Iron</keyword>
<dbReference type="GO" id="GO:0046872">
    <property type="term" value="F:metal ion binding"/>
    <property type="evidence" value="ECO:0007669"/>
    <property type="project" value="UniProtKB-KW"/>
</dbReference>
<feature type="region of interest" description="Disordered" evidence="4">
    <location>
        <begin position="1"/>
        <end position="43"/>
    </location>
</feature>
<dbReference type="STRING" id="542762.A0A4S4CXX0"/>
<dbReference type="EMBL" id="SDRB02013640">
    <property type="protein sequence ID" value="THF94507.1"/>
    <property type="molecule type" value="Genomic_DNA"/>
</dbReference>
<dbReference type="Pfam" id="PF03171">
    <property type="entry name" value="2OG-FeII_Oxy"/>
    <property type="match status" value="1"/>
</dbReference>
<dbReference type="PROSITE" id="PS51471">
    <property type="entry name" value="FE2OG_OXY"/>
    <property type="match status" value="1"/>
</dbReference>
<dbReference type="InterPro" id="IPR044861">
    <property type="entry name" value="IPNS-like_FE2OG_OXY"/>
</dbReference>
<feature type="domain" description="Fe2OG dioxygenase" evidence="5">
    <location>
        <begin position="201"/>
        <end position="307"/>
    </location>
</feature>
<evidence type="ECO:0000313" key="6">
    <source>
        <dbReference type="EMBL" id="THF94507.1"/>
    </source>
</evidence>
<dbReference type="AlphaFoldDB" id="A0A4S4CXX0"/>
<dbReference type="InterPro" id="IPR050231">
    <property type="entry name" value="Iron_ascorbate_oxido_reductase"/>
</dbReference>
<reference evidence="6 7" key="1">
    <citation type="journal article" date="2018" name="Proc. Natl. Acad. Sci. U.S.A.">
        <title>Draft genome sequence of Camellia sinensis var. sinensis provides insights into the evolution of the tea genome and tea quality.</title>
        <authorList>
            <person name="Wei C."/>
            <person name="Yang H."/>
            <person name="Wang S."/>
            <person name="Zhao J."/>
            <person name="Liu C."/>
            <person name="Gao L."/>
            <person name="Xia E."/>
            <person name="Lu Y."/>
            <person name="Tai Y."/>
            <person name="She G."/>
            <person name="Sun J."/>
            <person name="Cao H."/>
            <person name="Tong W."/>
            <person name="Gao Q."/>
            <person name="Li Y."/>
            <person name="Deng W."/>
            <person name="Jiang X."/>
            <person name="Wang W."/>
            <person name="Chen Q."/>
            <person name="Zhang S."/>
            <person name="Li H."/>
            <person name="Wu J."/>
            <person name="Wang P."/>
            <person name="Li P."/>
            <person name="Shi C."/>
            <person name="Zheng F."/>
            <person name="Jian J."/>
            <person name="Huang B."/>
            <person name="Shan D."/>
            <person name="Shi M."/>
            <person name="Fang C."/>
            <person name="Yue Y."/>
            <person name="Li F."/>
            <person name="Li D."/>
            <person name="Wei S."/>
            <person name="Han B."/>
            <person name="Jiang C."/>
            <person name="Yin Y."/>
            <person name="Xia T."/>
            <person name="Zhang Z."/>
            <person name="Bennetzen J.L."/>
            <person name="Zhao S."/>
            <person name="Wan X."/>
        </authorList>
    </citation>
    <scope>NUCLEOTIDE SEQUENCE [LARGE SCALE GENOMIC DNA]</scope>
    <source>
        <strain evidence="7">cv. Shuchazao</strain>
        <tissue evidence="6">Leaf</tissue>
    </source>
</reference>
<evidence type="ECO:0000256" key="2">
    <source>
        <dbReference type="ARBA" id="ARBA00023004"/>
    </source>
</evidence>
<dbReference type="InterPro" id="IPR027443">
    <property type="entry name" value="IPNS-like_sf"/>
</dbReference>
<comment type="caution">
    <text evidence="6">The sequence shown here is derived from an EMBL/GenBank/DDBJ whole genome shotgun (WGS) entry which is preliminary data.</text>
</comment>
<sequence length="352" mass="39313">MSNVPPPSNYSSSYPPLFRPNSTPTHVVDQDDPTTHNPGSDPLPVIDLHGLNHDAKHTLAEACKVWGIFRLVNHGIPITLLNQLHDHAKELLSLSFESKQALRSGSMSYFWGTPALTPSGLAIATERSPSSLSINWVEGFNVPLSQLSVLQADGDPILDTFRHLLDEYGRHQSRVATTIFKAMAENLNLLGQEKCKSYISPSTGFIRVYRYPRCSESNHNNQASAWGMDAHTDSSVISILNHHDQVGGLEVYKGHKWLDIKPIPNTLVVNLGDMMQAMSDDEYKSVKHRVKANKYDDRISIGYFVFPAQNGVIQSSKYKPFTYSDFQAQVQKDLMTMGFKVGLDRFKLNKAS</sequence>
<dbReference type="PANTHER" id="PTHR47990">
    <property type="entry name" value="2-OXOGLUTARATE (2OG) AND FE(II)-DEPENDENT OXYGENASE SUPERFAMILY PROTEIN-RELATED"/>
    <property type="match status" value="1"/>
</dbReference>
<protein>
    <recommendedName>
        <fullName evidence="5">Fe2OG dioxygenase domain-containing protein</fullName>
    </recommendedName>
</protein>
<dbReference type="GO" id="GO:0016705">
    <property type="term" value="F:oxidoreductase activity, acting on paired donors, with incorporation or reduction of molecular oxygen"/>
    <property type="evidence" value="ECO:0007669"/>
    <property type="project" value="UniProtKB-ARBA"/>
</dbReference>
<gene>
    <name evidence="6" type="ORF">TEA_026503</name>
</gene>
<dbReference type="InterPro" id="IPR005123">
    <property type="entry name" value="Oxoglu/Fe-dep_dioxygenase_dom"/>
</dbReference>
<accession>A0A4S4CXX0</accession>
<keyword evidence="7" id="KW-1185">Reference proteome</keyword>
<evidence type="ECO:0000313" key="7">
    <source>
        <dbReference type="Proteomes" id="UP000306102"/>
    </source>
</evidence>
<evidence type="ECO:0000259" key="5">
    <source>
        <dbReference type="PROSITE" id="PS51471"/>
    </source>
</evidence>
<dbReference type="InterPro" id="IPR026992">
    <property type="entry name" value="DIOX_N"/>
</dbReference>
<dbReference type="SUPFAM" id="SSF51197">
    <property type="entry name" value="Clavaminate synthase-like"/>
    <property type="match status" value="1"/>
</dbReference>
<proteinExistence type="inferred from homology"/>